<organism evidence="1 2">
    <name type="scientific">Naganishia cerealis</name>
    <dbReference type="NCBI Taxonomy" id="610337"/>
    <lineage>
        <taxon>Eukaryota</taxon>
        <taxon>Fungi</taxon>
        <taxon>Dikarya</taxon>
        <taxon>Basidiomycota</taxon>
        <taxon>Agaricomycotina</taxon>
        <taxon>Tremellomycetes</taxon>
        <taxon>Filobasidiales</taxon>
        <taxon>Filobasidiaceae</taxon>
        <taxon>Naganishia</taxon>
    </lineage>
</organism>
<dbReference type="Proteomes" id="UP001241377">
    <property type="component" value="Unassembled WGS sequence"/>
</dbReference>
<protein>
    <submittedName>
        <fullName evidence="1">Uncharacterized protein</fullName>
    </submittedName>
</protein>
<reference evidence="1" key="1">
    <citation type="submission" date="2023-04" db="EMBL/GenBank/DDBJ databases">
        <title>Draft Genome sequencing of Naganishia species isolated from polar environments using Oxford Nanopore Technology.</title>
        <authorList>
            <person name="Leo P."/>
            <person name="Venkateswaran K."/>
        </authorList>
    </citation>
    <scope>NUCLEOTIDE SEQUENCE</scope>
    <source>
        <strain evidence="1">MNA-CCFEE 5261</strain>
    </source>
</reference>
<sequence length="536" mass="58181">MNLVEKPGEAMYVQEDGLHAWLDGQIIELMANSGNVLNAAFIEGGEKDDLEIFIDAMRCDPRPAESYKIEKSRWTLSKGAGASVYQKECPIDVNRETIASCISKLDGAPRSIIISVLAILATDFNMRMHINKAFQFTKQGPLSASLEPVERPVPEPQPDQVVVKILAAALNPVDVQLSSSSDKILGMMDVQPASPSNPKVPGMDFSGTIHAVGSNIDSSRFKIGDEVFGLALDVMGNGTLQQYLAMTPAPADDSAHSHVVLKKPSQLTHVQAAALPLVYSTIYTGFVHHGHLTYPSEATHNQQQPTSQPPENRHSNGKSVLVLGGSGGTGTMAIQFAKQIPEVNGRIVTTCSAKNASFVKSLGAAEVRSFQIFRRALTRALLLATALITYLHVKVIDYTTQDVLEAALNSQYAPFDLVYDCVGGADLISHLDKLLVNDAEDPKRGVYVTIVGDKTGRDSMGGPITNDLNPVQKERQRYVCMMLEASTIQFETMYTFLERDGQVLIDSTFGLKDAAKAYARLESARAVGKVVVDFEK</sequence>
<accession>A0ACC2VX27</accession>
<dbReference type="EMBL" id="JASBWR010000044">
    <property type="protein sequence ID" value="KAJ9103640.1"/>
    <property type="molecule type" value="Genomic_DNA"/>
</dbReference>
<name>A0ACC2VX27_9TREE</name>
<evidence type="ECO:0000313" key="2">
    <source>
        <dbReference type="Proteomes" id="UP001241377"/>
    </source>
</evidence>
<evidence type="ECO:0000313" key="1">
    <source>
        <dbReference type="EMBL" id="KAJ9103640.1"/>
    </source>
</evidence>
<gene>
    <name evidence="1" type="ORF">QFC19_004215</name>
</gene>
<proteinExistence type="predicted"/>
<keyword evidence="2" id="KW-1185">Reference proteome</keyword>
<comment type="caution">
    <text evidence="1">The sequence shown here is derived from an EMBL/GenBank/DDBJ whole genome shotgun (WGS) entry which is preliminary data.</text>
</comment>